<dbReference type="AlphaFoldDB" id="A0A0M0JU37"/>
<dbReference type="Proteomes" id="UP000037460">
    <property type="component" value="Unassembled WGS sequence"/>
</dbReference>
<reference evidence="8" key="1">
    <citation type="journal article" date="2015" name="PLoS Genet.">
        <title>Genome Sequence and Transcriptome Analyses of Chrysochromulina tobin: Metabolic Tools for Enhanced Algal Fitness in the Prominent Order Prymnesiales (Haptophyceae).</title>
        <authorList>
            <person name="Hovde B.T."/>
            <person name="Deodato C.R."/>
            <person name="Hunsperger H.M."/>
            <person name="Ryken S.A."/>
            <person name="Yost W."/>
            <person name="Jha R.K."/>
            <person name="Patterson J."/>
            <person name="Monnat R.J. Jr."/>
            <person name="Barlow S.B."/>
            <person name="Starkenburg S.R."/>
            <person name="Cattolico R.A."/>
        </authorList>
    </citation>
    <scope>NUCLEOTIDE SEQUENCE</scope>
    <source>
        <strain evidence="8">CCMP291</strain>
    </source>
</reference>
<dbReference type="EMBL" id="JWZX01002385">
    <property type="protein sequence ID" value="KOO29638.1"/>
    <property type="molecule type" value="Genomic_DNA"/>
</dbReference>
<evidence type="ECO:0000256" key="2">
    <source>
        <dbReference type="ARBA" id="ARBA00022692"/>
    </source>
</evidence>
<evidence type="ECO:0000259" key="6">
    <source>
        <dbReference type="Pfam" id="PF03151"/>
    </source>
</evidence>
<dbReference type="OrthoDB" id="6418713at2759"/>
<dbReference type="SUPFAM" id="SSF103481">
    <property type="entry name" value="Multidrug resistance efflux transporter EmrE"/>
    <property type="match status" value="1"/>
</dbReference>
<feature type="transmembrane region" description="Helical" evidence="5">
    <location>
        <begin position="68"/>
        <end position="90"/>
    </location>
</feature>
<keyword evidence="2 5" id="KW-0812">Transmembrane</keyword>
<evidence type="ECO:0000256" key="3">
    <source>
        <dbReference type="ARBA" id="ARBA00022989"/>
    </source>
</evidence>
<comment type="subcellular location">
    <subcellularLocation>
        <location evidence="1">Membrane</location>
        <topology evidence="1">Multi-pass membrane protein</topology>
    </subcellularLocation>
</comment>
<feature type="transmembrane region" description="Helical" evidence="5">
    <location>
        <begin position="125"/>
        <end position="143"/>
    </location>
</feature>
<dbReference type="PANTHER" id="PTHR11132">
    <property type="entry name" value="SOLUTE CARRIER FAMILY 35"/>
    <property type="match status" value="1"/>
</dbReference>
<evidence type="ECO:0000256" key="5">
    <source>
        <dbReference type="SAM" id="Phobius"/>
    </source>
</evidence>
<feature type="transmembrane region" description="Helical" evidence="5">
    <location>
        <begin position="6"/>
        <end position="23"/>
    </location>
</feature>
<dbReference type="InterPro" id="IPR037185">
    <property type="entry name" value="EmrE-like"/>
</dbReference>
<proteinExistence type="predicted"/>
<feature type="transmembrane region" description="Helical" evidence="5">
    <location>
        <begin position="102"/>
        <end position="119"/>
    </location>
</feature>
<dbReference type="InterPro" id="IPR050186">
    <property type="entry name" value="TPT_transporter"/>
</dbReference>
<evidence type="ECO:0000256" key="4">
    <source>
        <dbReference type="ARBA" id="ARBA00023136"/>
    </source>
</evidence>
<name>A0A0M0JU37_9EUKA</name>
<comment type="caution">
    <text evidence="7">The sequence shown here is derived from an EMBL/GenBank/DDBJ whole genome shotgun (WGS) entry which is preliminary data.</text>
</comment>
<dbReference type="Pfam" id="PF03151">
    <property type="entry name" value="TPT"/>
    <property type="match status" value="1"/>
</dbReference>
<gene>
    <name evidence="7" type="ORF">Ctob_006344</name>
</gene>
<organism evidence="7 8">
    <name type="scientific">Chrysochromulina tobinii</name>
    <dbReference type="NCBI Taxonomy" id="1460289"/>
    <lineage>
        <taxon>Eukaryota</taxon>
        <taxon>Haptista</taxon>
        <taxon>Haptophyta</taxon>
        <taxon>Prymnesiophyceae</taxon>
        <taxon>Prymnesiales</taxon>
        <taxon>Chrysochromulinaceae</taxon>
        <taxon>Chrysochromulina</taxon>
    </lineage>
</organism>
<evidence type="ECO:0000313" key="8">
    <source>
        <dbReference type="Proteomes" id="UP000037460"/>
    </source>
</evidence>
<feature type="transmembrane region" description="Helical" evidence="5">
    <location>
        <begin position="35"/>
        <end position="56"/>
    </location>
</feature>
<evidence type="ECO:0000256" key="1">
    <source>
        <dbReference type="ARBA" id="ARBA00004141"/>
    </source>
</evidence>
<dbReference type="GO" id="GO:0016020">
    <property type="term" value="C:membrane"/>
    <property type="evidence" value="ECO:0007669"/>
    <property type="project" value="UniProtKB-SubCell"/>
</dbReference>
<protein>
    <submittedName>
        <fullName evidence="7">Triose phosphate phosphate translocator</fullName>
    </submittedName>
</protein>
<dbReference type="InterPro" id="IPR004853">
    <property type="entry name" value="Sugar_P_trans_dom"/>
</dbReference>
<sequence>MDIALLVYLALWYLGNYYYNIYNKTAAMASGGAEFAFTNAFVQLVVGSIYAIFLWAAPDARTPPKLTFAQVLAVAPLGLWAAMAHAGAVYAMTAGAVSFGQIVKAGEPVFAVVVGFVFYSQKVSLAKILCLIPVIGGIAIASAKELDFTMMSLLAASTANVASAFRGSENKKVMATIGSAIGSVGNAYALTTIWATVLLFPVIFISGEFSKFDQWLAIWKADGTKGSVGNFRYNIIMSGLTFYLYNEVSTMALKSLSGVSHSVANTAKRAVVIVGSAIAFGEDMGFAKSLGCSIAIGGTFLYAVADDIPKMLGMTKGKTA</sequence>
<feature type="domain" description="Sugar phosphate transporter" evidence="6">
    <location>
        <begin position="4"/>
        <end position="302"/>
    </location>
</feature>
<feature type="transmembrane region" description="Helical" evidence="5">
    <location>
        <begin position="187"/>
        <end position="205"/>
    </location>
</feature>
<keyword evidence="4 5" id="KW-0472">Membrane</keyword>
<keyword evidence="8" id="KW-1185">Reference proteome</keyword>
<evidence type="ECO:0000313" key="7">
    <source>
        <dbReference type="EMBL" id="KOO29638.1"/>
    </source>
</evidence>
<keyword evidence="3 5" id="KW-1133">Transmembrane helix</keyword>
<accession>A0A0M0JU37</accession>